<feature type="compositionally biased region" description="Basic and acidic residues" evidence="1">
    <location>
        <begin position="80"/>
        <end position="93"/>
    </location>
</feature>
<organism evidence="2">
    <name type="scientific">uncultured Frankineae bacterium</name>
    <dbReference type="NCBI Taxonomy" id="437475"/>
    <lineage>
        <taxon>Bacteria</taxon>
        <taxon>Bacillati</taxon>
        <taxon>Actinomycetota</taxon>
        <taxon>Actinomycetes</taxon>
        <taxon>Frankiales</taxon>
        <taxon>environmental samples</taxon>
    </lineage>
</organism>
<name>A0A6J4L4W9_9ACTN</name>
<evidence type="ECO:0000313" key="2">
    <source>
        <dbReference type="EMBL" id="CAA9322305.1"/>
    </source>
</evidence>
<feature type="region of interest" description="Disordered" evidence="1">
    <location>
        <begin position="1"/>
        <end position="93"/>
    </location>
</feature>
<dbReference type="AlphaFoldDB" id="A0A6J4L4W9"/>
<feature type="compositionally biased region" description="Basic residues" evidence="1">
    <location>
        <begin position="9"/>
        <end position="26"/>
    </location>
</feature>
<accession>A0A6J4L4W9</accession>
<gene>
    <name evidence="2" type="ORF">AVDCRST_MAG16-858</name>
</gene>
<proteinExistence type="predicted"/>
<protein>
    <submittedName>
        <fullName evidence="2">FHA-domain-containing protein</fullName>
    </submittedName>
</protein>
<sequence length="93" mass="10756">TCALPICPRGHHDRARRRSRHARPRRRLDARPDRRLREHPARPPGAGRRRLARRGPRVDERHLPRCREGRPADAGPARAADPRRQDRARAAPV</sequence>
<feature type="non-terminal residue" evidence="2">
    <location>
        <position position="93"/>
    </location>
</feature>
<evidence type="ECO:0000256" key="1">
    <source>
        <dbReference type="SAM" id="MobiDB-lite"/>
    </source>
</evidence>
<feature type="non-terminal residue" evidence="2">
    <location>
        <position position="1"/>
    </location>
</feature>
<feature type="compositionally biased region" description="Basic and acidic residues" evidence="1">
    <location>
        <begin position="56"/>
        <end position="71"/>
    </location>
</feature>
<reference evidence="2" key="1">
    <citation type="submission" date="2020-02" db="EMBL/GenBank/DDBJ databases">
        <authorList>
            <person name="Meier V. D."/>
        </authorList>
    </citation>
    <scope>NUCLEOTIDE SEQUENCE</scope>
    <source>
        <strain evidence="2">AVDCRST_MAG16</strain>
    </source>
</reference>
<feature type="compositionally biased region" description="Basic and acidic residues" evidence="1">
    <location>
        <begin position="27"/>
        <end position="41"/>
    </location>
</feature>
<dbReference type="EMBL" id="CADCUE010000067">
    <property type="protein sequence ID" value="CAA9322305.1"/>
    <property type="molecule type" value="Genomic_DNA"/>
</dbReference>